<evidence type="ECO:0000313" key="2">
    <source>
        <dbReference type="EMBL" id="KAA6315558.1"/>
    </source>
</evidence>
<gene>
    <name evidence="2" type="ORF">EZS28_055399</name>
</gene>
<protein>
    <submittedName>
        <fullName evidence="2">Uncharacterized protein</fullName>
    </submittedName>
</protein>
<evidence type="ECO:0000313" key="3">
    <source>
        <dbReference type="Proteomes" id="UP000324800"/>
    </source>
</evidence>
<proteinExistence type="predicted"/>
<dbReference type="AlphaFoldDB" id="A0A5J4Q3G7"/>
<dbReference type="Proteomes" id="UP000324800">
    <property type="component" value="Unassembled WGS sequence"/>
</dbReference>
<comment type="caution">
    <text evidence="2">The sequence shown here is derived from an EMBL/GenBank/DDBJ whole genome shotgun (WGS) entry which is preliminary data.</text>
</comment>
<name>A0A5J4Q3G7_9EUKA</name>
<reference evidence="2 3" key="1">
    <citation type="submission" date="2019-03" db="EMBL/GenBank/DDBJ databases">
        <title>Single cell metagenomics reveals metabolic interactions within the superorganism composed of flagellate Streblomastix strix and complex community of Bacteroidetes bacteria on its surface.</title>
        <authorList>
            <person name="Treitli S.C."/>
            <person name="Kolisko M."/>
            <person name="Husnik F."/>
            <person name="Keeling P."/>
            <person name="Hampl V."/>
        </authorList>
    </citation>
    <scope>NUCLEOTIDE SEQUENCE [LARGE SCALE GENOMIC DNA]</scope>
    <source>
        <strain evidence="2">ST1C</strain>
    </source>
</reference>
<sequence>MGKLPFVLNLTLGISSQEDYAKHAASNFERLKENSITVVSYVTDGLPYQVAALRLPYPQQDIAEQNQIKEISQNEELENYVKYIQQEFEQKEFDMKKDNNSSESEESLENPDSI</sequence>
<feature type="region of interest" description="Disordered" evidence="1">
    <location>
        <begin position="92"/>
        <end position="114"/>
    </location>
</feature>
<evidence type="ECO:0000256" key="1">
    <source>
        <dbReference type="SAM" id="MobiDB-lite"/>
    </source>
</evidence>
<feature type="compositionally biased region" description="Acidic residues" evidence="1">
    <location>
        <begin position="103"/>
        <end position="114"/>
    </location>
</feature>
<organism evidence="2 3">
    <name type="scientific">Streblomastix strix</name>
    <dbReference type="NCBI Taxonomy" id="222440"/>
    <lineage>
        <taxon>Eukaryota</taxon>
        <taxon>Metamonada</taxon>
        <taxon>Preaxostyla</taxon>
        <taxon>Oxymonadida</taxon>
        <taxon>Streblomastigidae</taxon>
        <taxon>Streblomastix</taxon>
    </lineage>
</organism>
<accession>A0A5J4Q3G7</accession>
<dbReference type="EMBL" id="SNRW01047373">
    <property type="protein sequence ID" value="KAA6315558.1"/>
    <property type="molecule type" value="Genomic_DNA"/>
</dbReference>